<evidence type="ECO:0000256" key="3">
    <source>
        <dbReference type="ARBA" id="ARBA00022630"/>
    </source>
</evidence>
<protein>
    <recommendedName>
        <fullName evidence="2">Probable nitronate monooxygenase</fullName>
    </recommendedName>
</protein>
<evidence type="ECO:0000256" key="2">
    <source>
        <dbReference type="ARBA" id="ARBA00013457"/>
    </source>
</evidence>
<dbReference type="PANTHER" id="PTHR32332:SF20">
    <property type="entry name" value="2-NITROPROPANE DIOXYGENASE-LIKE PROTEIN"/>
    <property type="match status" value="1"/>
</dbReference>
<evidence type="ECO:0000256" key="5">
    <source>
        <dbReference type="ARBA" id="ARBA00023002"/>
    </source>
</evidence>
<name>A0A0A2URP8_9BACI</name>
<evidence type="ECO:0000256" key="1">
    <source>
        <dbReference type="ARBA" id="ARBA00003535"/>
    </source>
</evidence>
<dbReference type="Proteomes" id="UP000030153">
    <property type="component" value="Unassembled WGS sequence"/>
</dbReference>
<keyword evidence="5" id="KW-0560">Oxidoreductase</keyword>
<dbReference type="OrthoDB" id="9778912at2"/>
<comment type="function">
    <text evidence="1">Nitronate monooxygenase that uses molecular oxygen to catalyze the oxidative denitrification of alkyl nitronates. Acts on propionate 3-nitronate (P3N), the presumed physiological substrate. Probably functions in the detoxification of P3N, a metabolic poison produced by plants and fungi as a defense mechanism.</text>
</comment>
<evidence type="ECO:0000256" key="4">
    <source>
        <dbReference type="ARBA" id="ARBA00022643"/>
    </source>
</evidence>
<dbReference type="GO" id="GO:0051213">
    <property type="term" value="F:dioxygenase activity"/>
    <property type="evidence" value="ECO:0007669"/>
    <property type="project" value="UniProtKB-KW"/>
</dbReference>
<dbReference type="EMBL" id="AVBG01000011">
    <property type="protein sequence ID" value="KGP90619.1"/>
    <property type="molecule type" value="Genomic_DNA"/>
</dbReference>
<dbReference type="eggNOG" id="COG2070">
    <property type="taxonomic scope" value="Bacteria"/>
</dbReference>
<evidence type="ECO:0000313" key="6">
    <source>
        <dbReference type="EMBL" id="KGP90619.1"/>
    </source>
</evidence>
<keyword evidence="4" id="KW-0288">FMN</keyword>
<dbReference type="Gene3D" id="3.20.20.70">
    <property type="entry name" value="Aldolase class I"/>
    <property type="match status" value="1"/>
</dbReference>
<dbReference type="InterPro" id="IPR013785">
    <property type="entry name" value="Aldolase_TIM"/>
</dbReference>
<dbReference type="Pfam" id="PF03060">
    <property type="entry name" value="NMO"/>
    <property type="match status" value="2"/>
</dbReference>
<dbReference type="STRING" id="1385513.N780_04320"/>
<keyword evidence="7" id="KW-1185">Reference proteome</keyword>
<comment type="caution">
    <text evidence="6">The sequence shown here is derived from an EMBL/GenBank/DDBJ whole genome shotgun (WGS) entry which is preliminary data.</text>
</comment>
<reference evidence="6 7" key="1">
    <citation type="submission" date="2013-08" db="EMBL/GenBank/DDBJ databases">
        <title>Genome of Pontibacillus chungwhensis.</title>
        <authorList>
            <person name="Wang Q."/>
            <person name="Wang G."/>
        </authorList>
    </citation>
    <scope>NUCLEOTIDE SEQUENCE [LARGE SCALE GENOMIC DNA]</scope>
    <source>
        <strain evidence="6 7">BH030062</strain>
    </source>
</reference>
<organism evidence="6 7">
    <name type="scientific">Pontibacillus chungwhensis BH030062</name>
    <dbReference type="NCBI Taxonomy" id="1385513"/>
    <lineage>
        <taxon>Bacteria</taxon>
        <taxon>Bacillati</taxon>
        <taxon>Bacillota</taxon>
        <taxon>Bacilli</taxon>
        <taxon>Bacillales</taxon>
        <taxon>Bacillaceae</taxon>
        <taxon>Pontibacillus</taxon>
    </lineage>
</organism>
<keyword evidence="3" id="KW-0285">Flavoprotein</keyword>
<proteinExistence type="predicted"/>
<dbReference type="InterPro" id="IPR004136">
    <property type="entry name" value="NMO"/>
</dbReference>
<dbReference type="PANTHER" id="PTHR32332">
    <property type="entry name" value="2-NITROPROPANE DIOXYGENASE"/>
    <property type="match status" value="1"/>
</dbReference>
<accession>A0A0A2URP8</accession>
<dbReference type="GO" id="GO:0018580">
    <property type="term" value="F:nitronate monooxygenase activity"/>
    <property type="evidence" value="ECO:0007669"/>
    <property type="project" value="InterPro"/>
</dbReference>
<dbReference type="SUPFAM" id="SSF51412">
    <property type="entry name" value="Inosine monophosphate dehydrogenase (IMPDH)"/>
    <property type="match status" value="1"/>
</dbReference>
<sequence length="323" mass="34253">MNDLCRLLNIQHPILQGGMGNVSNAPLSAAVSEAGGLGTVGVGTMDLSEVKKILQDLRTLTERPIALNIPLNVTPYRDEMVELVVKEKLPVVSLSAGNPAPFIPYFHEHGVKVIAVVASVRQARKAEAAGADVIVAEGYEAAGINSNFETTTLTLIPQIVDAVSVPVVAAGGIGDGRGLAAVLSLGASGVQMGTRLIATTDSPMHAAYKETLLSADDLQTVIVGRSIGKVRRVMKTPYAGQLLSLEEKGIAEEDFNRLTSEHYHKVGALEGKLDQGFINGGQVSGVIRHLPSVQELFVTMMEEAASRFHILANGYPLTKRETT</sequence>
<gene>
    <name evidence="6" type="ORF">N780_04320</name>
</gene>
<evidence type="ECO:0000313" key="7">
    <source>
        <dbReference type="Proteomes" id="UP000030153"/>
    </source>
</evidence>
<dbReference type="AlphaFoldDB" id="A0A0A2URP8"/>
<keyword evidence="6" id="KW-0223">Dioxygenase</keyword>
<dbReference type="RefSeq" id="WP_036785364.1">
    <property type="nucleotide sequence ID" value="NZ_AVBG01000011.1"/>
</dbReference>
<dbReference type="CDD" id="cd04730">
    <property type="entry name" value="NPD_like"/>
    <property type="match status" value="1"/>
</dbReference>